<dbReference type="SUPFAM" id="SSF48576">
    <property type="entry name" value="Terpenoid synthases"/>
    <property type="match status" value="1"/>
</dbReference>
<dbReference type="EMBL" id="JAENHP010000039">
    <property type="protein sequence ID" value="MBM2623646.1"/>
    <property type="molecule type" value="Genomic_DNA"/>
</dbReference>
<evidence type="ECO:0000256" key="1">
    <source>
        <dbReference type="ARBA" id="ARBA00001946"/>
    </source>
</evidence>
<evidence type="ECO:0000256" key="6">
    <source>
        <dbReference type="RuleBase" id="RU004466"/>
    </source>
</evidence>
<dbReference type="RefSeq" id="WP_203383998.1">
    <property type="nucleotide sequence ID" value="NZ_JAENHP010000039.1"/>
</dbReference>
<comment type="caution">
    <text evidence="7">The sequence shown here is derived from an EMBL/GenBank/DDBJ whole genome shotgun (WGS) entry which is preliminary data.</text>
</comment>
<evidence type="ECO:0000256" key="5">
    <source>
        <dbReference type="ARBA" id="ARBA00022842"/>
    </source>
</evidence>
<dbReference type="InterPro" id="IPR000092">
    <property type="entry name" value="Polyprenyl_synt"/>
</dbReference>
<comment type="similarity">
    <text evidence="2 6">Belongs to the FPP/GGPP synthase family.</text>
</comment>
<dbReference type="InterPro" id="IPR008949">
    <property type="entry name" value="Isoprenoid_synthase_dom_sf"/>
</dbReference>
<dbReference type="PROSITE" id="PS00444">
    <property type="entry name" value="POLYPRENYL_SYNTHASE_2"/>
    <property type="match status" value="1"/>
</dbReference>
<evidence type="ECO:0000256" key="2">
    <source>
        <dbReference type="ARBA" id="ARBA00006706"/>
    </source>
</evidence>
<keyword evidence="5" id="KW-0460">Magnesium</keyword>
<proteinExistence type="inferred from homology"/>
<dbReference type="CDD" id="cd00685">
    <property type="entry name" value="Trans_IPPS_HT"/>
    <property type="match status" value="1"/>
</dbReference>
<dbReference type="Proteomes" id="UP000632138">
    <property type="component" value="Unassembled WGS sequence"/>
</dbReference>
<dbReference type="Pfam" id="PF00348">
    <property type="entry name" value="polyprenyl_synt"/>
    <property type="match status" value="1"/>
</dbReference>
<name>A0ABS2AWP2_9ACTN</name>
<comment type="cofactor">
    <cofactor evidence="1">
        <name>Mg(2+)</name>
        <dbReference type="ChEBI" id="CHEBI:18420"/>
    </cofactor>
</comment>
<evidence type="ECO:0000313" key="7">
    <source>
        <dbReference type="EMBL" id="MBM2623646.1"/>
    </source>
</evidence>
<dbReference type="Gene3D" id="1.10.600.10">
    <property type="entry name" value="Farnesyl Diphosphate Synthase"/>
    <property type="match status" value="1"/>
</dbReference>
<protein>
    <submittedName>
        <fullName evidence="7">Polyprenyl synthetase family protein</fullName>
    </submittedName>
</protein>
<accession>A0ABS2AWP2</accession>
<dbReference type="PANTHER" id="PTHR12001:SF69">
    <property type="entry name" value="ALL TRANS-POLYPRENYL-DIPHOSPHATE SYNTHASE PDSS1"/>
    <property type="match status" value="1"/>
</dbReference>
<organism evidence="7 8">
    <name type="scientific">Paractinoplanes ovalisporus</name>
    <dbReference type="NCBI Taxonomy" id="2810368"/>
    <lineage>
        <taxon>Bacteria</taxon>
        <taxon>Bacillati</taxon>
        <taxon>Actinomycetota</taxon>
        <taxon>Actinomycetes</taxon>
        <taxon>Micromonosporales</taxon>
        <taxon>Micromonosporaceae</taxon>
        <taxon>Paractinoplanes</taxon>
    </lineage>
</organism>
<sequence length="347" mass="36774">MTRAATPLAGAATGQFDVRALVGSFEPALTAQIRTTLAEVEAELRRRISDTPDPWLNEAAGHLIRAGGKRLRPLLVTLAAHTGRPDQRKVVCAAVAAELVHVATLYHDDVMDSATIRHGVPSANSLWGNRLAVLIGNHLLGIAASTGLEISTDFVRRQGLTLTRLVRGQATEGASPRRGESPAEQYLRVASDKSAALFAFAAWAGAVCGETGERTAAGLAGFGEALGVAFQISDDLLDIVADTADFGKTRGIDLQQGVRTLPILRALAAGDSHADRLAEILSAGAVSDPGLRQEALRLLRSSPALEQTYDDLRRHAAEAERSLADVPDGPARDALLSVCNFVVRRTY</sequence>
<evidence type="ECO:0000256" key="4">
    <source>
        <dbReference type="ARBA" id="ARBA00022723"/>
    </source>
</evidence>
<evidence type="ECO:0000313" key="8">
    <source>
        <dbReference type="Proteomes" id="UP000632138"/>
    </source>
</evidence>
<evidence type="ECO:0000256" key="3">
    <source>
        <dbReference type="ARBA" id="ARBA00022679"/>
    </source>
</evidence>
<keyword evidence="8" id="KW-1185">Reference proteome</keyword>
<reference evidence="7 8" key="1">
    <citation type="submission" date="2021-01" db="EMBL/GenBank/DDBJ databases">
        <title>Actinoplanes sp. nov. LDG1-06 isolated from lichen.</title>
        <authorList>
            <person name="Saeng-In P."/>
            <person name="Phongsopitanun W."/>
            <person name="Kanchanasin P."/>
            <person name="Yuki M."/>
            <person name="Kudo T."/>
            <person name="Ohkuma M."/>
            <person name="Tanasupawat S."/>
        </authorList>
    </citation>
    <scope>NUCLEOTIDE SEQUENCE [LARGE SCALE GENOMIC DNA]</scope>
    <source>
        <strain evidence="7 8">LDG1-06</strain>
    </source>
</reference>
<dbReference type="SFLD" id="SFLDS00005">
    <property type="entry name" value="Isoprenoid_Synthase_Type_I"/>
    <property type="match status" value="1"/>
</dbReference>
<keyword evidence="4" id="KW-0479">Metal-binding</keyword>
<gene>
    <name evidence="7" type="ORF">JIG36_49980</name>
</gene>
<dbReference type="PANTHER" id="PTHR12001">
    <property type="entry name" value="GERANYLGERANYL PYROPHOSPHATE SYNTHASE"/>
    <property type="match status" value="1"/>
</dbReference>
<keyword evidence="3 6" id="KW-0808">Transferase</keyword>
<dbReference type="InterPro" id="IPR033749">
    <property type="entry name" value="Polyprenyl_synt_CS"/>
</dbReference>